<gene>
    <name evidence="2" type="ORF">BHU72_13080</name>
</gene>
<dbReference type="STRING" id="1390249.BHU72_13080"/>
<keyword evidence="1" id="KW-0732">Signal</keyword>
<evidence type="ECO:0000313" key="3">
    <source>
        <dbReference type="Proteomes" id="UP000095255"/>
    </source>
</evidence>
<keyword evidence="3" id="KW-1185">Reference proteome</keyword>
<dbReference type="AlphaFoldDB" id="A0A1E5L8Q5"/>
<proteinExistence type="predicted"/>
<dbReference type="Proteomes" id="UP000095255">
    <property type="component" value="Unassembled WGS sequence"/>
</dbReference>
<dbReference type="RefSeq" id="WP_069701132.1">
    <property type="nucleotide sequence ID" value="NZ_MJAT01000003.1"/>
</dbReference>
<protein>
    <submittedName>
        <fullName evidence="2">Uncharacterized protein</fullName>
    </submittedName>
</protein>
<sequence length="140" mass="15385">MKRKIMMAVTAGMVFAAATPGFAMITDSDEMNKRMIQENQDRIEQSIDPIAGVIGGDEPVFKIMAIDGVEGEIPEEFMRITAVTDGNEQMEVAEDMVTLTGAAESGIAEELYTTTVAEEKKGLFGRIADFFQNIFHWIIG</sequence>
<feature type="chain" id="PRO_5009180815" evidence="1">
    <location>
        <begin position="24"/>
        <end position="140"/>
    </location>
</feature>
<feature type="signal peptide" evidence="1">
    <location>
        <begin position="1"/>
        <end position="23"/>
    </location>
</feature>
<accession>A0A1E5L8Q5</accession>
<organism evidence="2 3">
    <name type="scientific">Desulfuribacillus stibiiarsenatis</name>
    <dbReference type="NCBI Taxonomy" id="1390249"/>
    <lineage>
        <taxon>Bacteria</taxon>
        <taxon>Bacillati</taxon>
        <taxon>Bacillota</taxon>
        <taxon>Desulfuribacillia</taxon>
        <taxon>Desulfuribacillales</taxon>
        <taxon>Desulfuribacillaceae</taxon>
        <taxon>Desulfuribacillus</taxon>
    </lineage>
</organism>
<name>A0A1E5L8Q5_9FIRM</name>
<dbReference type="EMBL" id="MJAT01000003">
    <property type="protein sequence ID" value="OEH86537.1"/>
    <property type="molecule type" value="Genomic_DNA"/>
</dbReference>
<comment type="caution">
    <text evidence="2">The sequence shown here is derived from an EMBL/GenBank/DDBJ whole genome shotgun (WGS) entry which is preliminary data.</text>
</comment>
<evidence type="ECO:0000313" key="2">
    <source>
        <dbReference type="EMBL" id="OEH86537.1"/>
    </source>
</evidence>
<evidence type="ECO:0000256" key="1">
    <source>
        <dbReference type="SAM" id="SignalP"/>
    </source>
</evidence>
<reference evidence="2 3" key="1">
    <citation type="submission" date="2016-09" db="EMBL/GenBank/DDBJ databases">
        <title>Desulfuribacillus arsenicus sp. nov., an obligately anaerobic, dissimilatory arsenic- and antimonate-reducing bacterium isolated from anoxic sediments.</title>
        <authorList>
            <person name="Abin C.A."/>
            <person name="Hollibaugh J.T."/>
        </authorList>
    </citation>
    <scope>NUCLEOTIDE SEQUENCE [LARGE SCALE GENOMIC DNA]</scope>
    <source>
        <strain evidence="2 3">MLFW-2</strain>
    </source>
</reference>